<dbReference type="InterPro" id="IPR000780">
    <property type="entry name" value="CheR_MeTrfase"/>
</dbReference>
<keyword evidence="3" id="KW-1185">Reference proteome</keyword>
<dbReference type="PANTHER" id="PTHR24422">
    <property type="entry name" value="CHEMOTAXIS PROTEIN METHYLTRANSFERASE"/>
    <property type="match status" value="1"/>
</dbReference>
<dbReference type="SMART" id="SM00138">
    <property type="entry name" value="MeTrc"/>
    <property type="match status" value="1"/>
</dbReference>
<organism evidence="2 3">
    <name type="scientific">Sphingomonas glacialis</name>
    <dbReference type="NCBI Taxonomy" id="658225"/>
    <lineage>
        <taxon>Bacteria</taxon>
        <taxon>Pseudomonadati</taxon>
        <taxon>Pseudomonadota</taxon>
        <taxon>Alphaproteobacteria</taxon>
        <taxon>Sphingomonadales</taxon>
        <taxon>Sphingomonadaceae</taxon>
        <taxon>Sphingomonas</taxon>
    </lineage>
</organism>
<gene>
    <name evidence="2" type="ORF">GCM10008023_29940</name>
</gene>
<evidence type="ECO:0000259" key="1">
    <source>
        <dbReference type="PROSITE" id="PS50123"/>
    </source>
</evidence>
<dbReference type="InterPro" id="IPR050903">
    <property type="entry name" value="Bact_Chemotaxis_MeTrfase"/>
</dbReference>
<dbReference type="Pfam" id="PF01739">
    <property type="entry name" value="CheR"/>
    <property type="match status" value="1"/>
</dbReference>
<dbReference type="CDD" id="cd02440">
    <property type="entry name" value="AdoMet_MTases"/>
    <property type="match status" value="1"/>
</dbReference>
<dbReference type="PANTHER" id="PTHR24422:SF21">
    <property type="entry name" value="CHEMOTAXIS PROTEIN METHYLTRANSFERASE 1"/>
    <property type="match status" value="1"/>
</dbReference>
<dbReference type="SUPFAM" id="SSF53335">
    <property type="entry name" value="S-adenosyl-L-methionine-dependent methyltransferases"/>
    <property type="match status" value="1"/>
</dbReference>
<dbReference type="InterPro" id="IPR029063">
    <property type="entry name" value="SAM-dependent_MTases_sf"/>
</dbReference>
<feature type="domain" description="CheR-type methyltransferase" evidence="1">
    <location>
        <begin position="26"/>
        <end position="286"/>
    </location>
</feature>
<evidence type="ECO:0000313" key="2">
    <source>
        <dbReference type="EMBL" id="GHH21181.1"/>
    </source>
</evidence>
<dbReference type="InterPro" id="IPR022642">
    <property type="entry name" value="CheR_C"/>
</dbReference>
<dbReference type="Proteomes" id="UP000652430">
    <property type="component" value="Unassembled WGS sequence"/>
</dbReference>
<name>A0ABQ3LNB1_9SPHN</name>
<dbReference type="EMBL" id="BNAQ01000004">
    <property type="protein sequence ID" value="GHH21181.1"/>
    <property type="molecule type" value="Genomic_DNA"/>
</dbReference>
<dbReference type="PRINTS" id="PR00996">
    <property type="entry name" value="CHERMTFRASE"/>
</dbReference>
<reference evidence="3" key="1">
    <citation type="journal article" date="2019" name="Int. J. Syst. Evol. Microbiol.">
        <title>The Global Catalogue of Microorganisms (GCM) 10K type strain sequencing project: providing services to taxonomists for standard genome sequencing and annotation.</title>
        <authorList>
            <consortium name="The Broad Institute Genomics Platform"/>
            <consortium name="The Broad Institute Genome Sequencing Center for Infectious Disease"/>
            <person name="Wu L."/>
            <person name="Ma J."/>
        </authorList>
    </citation>
    <scope>NUCLEOTIDE SEQUENCE [LARGE SCALE GENOMIC DNA]</scope>
    <source>
        <strain evidence="3">CGMCC 1.8957</strain>
    </source>
</reference>
<proteinExistence type="predicted"/>
<sequence>MSDGSDALKFNLPFERASPAGTMGVLTAILESRTGQQLGANRAWRIETELTPLMRDLGLASLEALAVAAQRSPTIAEQVADALLNQESSFFRDAAVLDLVARALAAMRVDHPERRLRIWSAGCSFGQEPLSLAMLFAEQPALAGAAMPEIIATDVSEAALARARSGRYSQFEIQRGLPIRRMVEWFDTDGTDWIAKPELVRRIAFRRMNLVAGALPSGRFDVVLCRNVLLYLTPEDRRQILDRFATILQPGGVLVLGAGETTIGQTEAFQPSPTYRGLYERDASSV</sequence>
<protein>
    <submittedName>
        <fullName evidence="2">Chemotaxis protein CheR</fullName>
    </submittedName>
</protein>
<dbReference type="Gene3D" id="3.40.50.150">
    <property type="entry name" value="Vaccinia Virus protein VP39"/>
    <property type="match status" value="1"/>
</dbReference>
<dbReference type="PROSITE" id="PS50123">
    <property type="entry name" value="CHER"/>
    <property type="match status" value="1"/>
</dbReference>
<comment type="caution">
    <text evidence="2">The sequence shown here is derived from an EMBL/GenBank/DDBJ whole genome shotgun (WGS) entry which is preliminary data.</text>
</comment>
<accession>A0ABQ3LNB1</accession>
<evidence type="ECO:0000313" key="3">
    <source>
        <dbReference type="Proteomes" id="UP000652430"/>
    </source>
</evidence>